<name>A0A6J1HIM0_CUCMO</name>
<evidence type="ECO:0000259" key="12">
    <source>
        <dbReference type="PROSITE" id="PS51017"/>
    </source>
</evidence>
<feature type="region of interest" description="Disordered" evidence="10">
    <location>
        <begin position="215"/>
        <end position="300"/>
    </location>
</feature>
<sequence length="781" mass="84883">MSANADRHKVKELRGPNCNAQDGNGSVNDGVSGREQRPVEENELKVNGLTRNAEDGRNPTVQAQDIVQIQQQQQPQGSMVCWERFLHLRSLKVLLVENDDSTRHLVTALLRNCSYEVIAAANGLHAWKVLEDLTNHIDLVLTEVVMPCLSGIGLLCKIMSHKTRKNIPVIMMSSHDSMGLVFKCLSKGAVDFLVKPIRKNELKNLWQHVWRRCHSSSGSGSESGTQTQKSVKSKSVQKSDNNTGSNEEEEDNESIGFNIGDGSDDGSGTQSSWTKQAIEVESPRPVSASAWDQKRERPDSTCAQVVHSNADAFGNNVPPVLTAECQVQKKQLETVSVGRVELGVHINLDLQLELSAEHPTKLANRQQNIMLEIGSNGFNEQFNKGQLDLNSENPSSKLKYEQTNVTGLATNLKDSKLDVTVFEAPTSNPKIDIKNKDVTDSGEFPSLELGLKRLRGVQTTGKADQDERNVLRRSDSSAFSRYNAGSNSNKTRTGNAGSNSSPVLGLEVTNQENMQDIRSHSSGNPPNQCSNGDSNNIDMGSTTNNAFSKSIVTNNKSAMASTVNCLNPLAQPIKNDSLSVPQQADTINNGTITTIQTQSNCVHGESQIQQLCHPYDHTHLLAQNNQQMSSERNDFSLKKISAATHCGSSNVLNGPVEGNAANYSVNGSASGSNHGSNGQNGSSTAVNAGGLNMESDNGIGRKSRSGDASGSGSGSGNEVDQDKVSQREAALTKFRQKRKERCFHKKVRYQGRKKLAEQRPRVRGQFVRQNTSENTSNVGDG</sequence>
<feature type="domain" description="CCT" evidence="12">
    <location>
        <begin position="727"/>
        <end position="769"/>
    </location>
</feature>
<evidence type="ECO:0000313" key="18">
    <source>
        <dbReference type="RefSeq" id="XP_022962989.1"/>
    </source>
</evidence>
<feature type="region of interest" description="Disordered" evidence="10">
    <location>
        <begin position="458"/>
        <end position="504"/>
    </location>
</feature>
<evidence type="ECO:0000313" key="16">
    <source>
        <dbReference type="RefSeq" id="XP_022962987.1"/>
    </source>
</evidence>
<evidence type="ECO:0000256" key="4">
    <source>
        <dbReference type="ARBA" id="ARBA00023015"/>
    </source>
</evidence>
<evidence type="ECO:0000259" key="11">
    <source>
        <dbReference type="PROSITE" id="PS50110"/>
    </source>
</evidence>
<dbReference type="GO" id="GO:0045892">
    <property type="term" value="P:negative regulation of DNA-templated transcription"/>
    <property type="evidence" value="ECO:0007669"/>
    <property type="project" value="UniProtKB-ARBA"/>
</dbReference>
<feature type="compositionally biased region" description="Polar residues" evidence="10">
    <location>
        <begin position="18"/>
        <end position="29"/>
    </location>
</feature>
<feature type="compositionally biased region" description="Basic residues" evidence="10">
    <location>
        <begin position="734"/>
        <end position="753"/>
    </location>
</feature>
<keyword evidence="7 9" id="KW-0539">Nucleus</keyword>
<evidence type="ECO:0000313" key="14">
    <source>
        <dbReference type="RefSeq" id="XP_022962984.1"/>
    </source>
</evidence>
<dbReference type="SMART" id="SM00448">
    <property type="entry name" value="REC"/>
    <property type="match status" value="1"/>
</dbReference>
<dbReference type="FunFam" id="3.40.50.2300:FF:000214">
    <property type="entry name" value="Two-component response regulator-like PRR37"/>
    <property type="match status" value="1"/>
</dbReference>
<organism evidence="13 14">
    <name type="scientific">Cucurbita moschata</name>
    <name type="common">Winter crookneck squash</name>
    <name type="synonym">Cucurbita pepo var. moschata</name>
    <dbReference type="NCBI Taxonomy" id="3662"/>
    <lineage>
        <taxon>Eukaryota</taxon>
        <taxon>Viridiplantae</taxon>
        <taxon>Streptophyta</taxon>
        <taxon>Embryophyta</taxon>
        <taxon>Tracheophyta</taxon>
        <taxon>Spermatophyta</taxon>
        <taxon>Magnoliopsida</taxon>
        <taxon>eudicotyledons</taxon>
        <taxon>Gunneridae</taxon>
        <taxon>Pentapetalae</taxon>
        <taxon>rosids</taxon>
        <taxon>fabids</taxon>
        <taxon>Cucurbitales</taxon>
        <taxon>Cucurbitaceae</taxon>
        <taxon>Cucurbiteae</taxon>
        <taxon>Cucurbita</taxon>
    </lineage>
</organism>
<feature type="region of interest" description="Disordered" evidence="10">
    <location>
        <begin position="516"/>
        <end position="542"/>
    </location>
</feature>
<dbReference type="SUPFAM" id="SSF52172">
    <property type="entry name" value="CheY-like"/>
    <property type="match status" value="1"/>
</dbReference>
<dbReference type="GO" id="GO:0010017">
    <property type="term" value="P:red or far-red light signaling pathway"/>
    <property type="evidence" value="ECO:0007669"/>
    <property type="project" value="UniProtKB-ARBA"/>
</dbReference>
<keyword evidence="4" id="KW-0805">Transcription regulation</keyword>
<dbReference type="Proteomes" id="UP000504609">
    <property type="component" value="Unplaced"/>
</dbReference>
<dbReference type="InterPro" id="IPR011006">
    <property type="entry name" value="CheY-like_superfamily"/>
</dbReference>
<comment type="caution">
    <text evidence="8">Lacks conserved residue(s) required for the propagation of feature annotation.</text>
</comment>
<dbReference type="RefSeq" id="XP_022962989.1">
    <property type="nucleotide sequence ID" value="XM_023107221.1"/>
</dbReference>
<dbReference type="InterPro" id="IPR001789">
    <property type="entry name" value="Sig_transdc_resp-reg_receiver"/>
</dbReference>
<evidence type="ECO:0000313" key="15">
    <source>
        <dbReference type="RefSeq" id="XP_022962985.1"/>
    </source>
</evidence>
<dbReference type="GO" id="GO:0005634">
    <property type="term" value="C:nucleus"/>
    <property type="evidence" value="ECO:0007669"/>
    <property type="project" value="UniProtKB-SubCell"/>
</dbReference>
<dbReference type="GO" id="GO:0007623">
    <property type="term" value="P:circadian rhythm"/>
    <property type="evidence" value="ECO:0007669"/>
    <property type="project" value="UniProtKB-ARBA"/>
</dbReference>
<comment type="subcellular location">
    <subcellularLocation>
        <location evidence="1 9">Nucleus</location>
    </subcellularLocation>
</comment>
<dbReference type="InterPro" id="IPR045279">
    <property type="entry name" value="ARR-like"/>
</dbReference>
<evidence type="ECO:0000256" key="1">
    <source>
        <dbReference type="ARBA" id="ARBA00004123"/>
    </source>
</evidence>
<evidence type="ECO:0000256" key="10">
    <source>
        <dbReference type="SAM" id="MobiDB-lite"/>
    </source>
</evidence>
<evidence type="ECO:0000256" key="8">
    <source>
        <dbReference type="PROSITE-ProRule" id="PRU00169"/>
    </source>
</evidence>
<comment type="similarity">
    <text evidence="2">Belongs to the ARR-like family.</text>
</comment>
<evidence type="ECO:0000313" key="19">
    <source>
        <dbReference type="RefSeq" id="XP_022962990.1"/>
    </source>
</evidence>
<evidence type="ECO:0000313" key="13">
    <source>
        <dbReference type="Proteomes" id="UP000504609"/>
    </source>
</evidence>
<dbReference type="GO" id="GO:0009736">
    <property type="term" value="P:cytokinin-activated signaling pathway"/>
    <property type="evidence" value="ECO:0007669"/>
    <property type="project" value="InterPro"/>
</dbReference>
<feature type="compositionally biased region" description="Polar residues" evidence="10">
    <location>
        <begin position="476"/>
        <end position="504"/>
    </location>
</feature>
<proteinExistence type="inferred from homology"/>
<dbReference type="RefSeq" id="XP_022962987.1">
    <property type="nucleotide sequence ID" value="XM_023107219.1"/>
</dbReference>
<feature type="compositionally biased region" description="Polar residues" evidence="10">
    <location>
        <begin position="767"/>
        <end position="781"/>
    </location>
</feature>
<feature type="compositionally biased region" description="Basic and acidic residues" evidence="10">
    <location>
        <begin position="1"/>
        <end position="14"/>
    </location>
</feature>
<evidence type="ECO:0000256" key="7">
    <source>
        <dbReference type="ARBA" id="ARBA00023242"/>
    </source>
</evidence>
<dbReference type="PROSITE" id="PS50110">
    <property type="entry name" value="RESPONSE_REGULATORY"/>
    <property type="match status" value="1"/>
</dbReference>
<keyword evidence="6" id="KW-0804">Transcription</keyword>
<dbReference type="KEGG" id="cmos:111463334"/>
<evidence type="ECO:0000256" key="2">
    <source>
        <dbReference type="ARBA" id="ARBA00010330"/>
    </source>
</evidence>
<dbReference type="RefSeq" id="XP_022962988.1">
    <property type="nucleotide sequence ID" value="XM_023107220.1"/>
</dbReference>
<feature type="compositionally biased region" description="Basic and acidic residues" evidence="10">
    <location>
        <begin position="463"/>
        <end position="475"/>
    </location>
</feature>
<dbReference type="RefSeq" id="XP_022962985.1">
    <property type="nucleotide sequence ID" value="XM_023107217.1"/>
</dbReference>
<reference evidence="14 15" key="1">
    <citation type="submission" date="2025-04" db="UniProtKB">
        <authorList>
            <consortium name="RefSeq"/>
        </authorList>
    </citation>
    <scope>IDENTIFICATION</scope>
    <source>
        <tissue evidence="14 15">Young leaves</tissue>
    </source>
</reference>
<dbReference type="RefSeq" id="XP_022962984.1">
    <property type="nucleotide sequence ID" value="XM_023107216.1"/>
</dbReference>
<dbReference type="CDD" id="cd17582">
    <property type="entry name" value="psREC_PRR"/>
    <property type="match status" value="1"/>
</dbReference>
<evidence type="ECO:0000256" key="3">
    <source>
        <dbReference type="ARBA" id="ARBA00023012"/>
    </source>
</evidence>
<evidence type="ECO:0000256" key="6">
    <source>
        <dbReference type="ARBA" id="ARBA00023163"/>
    </source>
</evidence>
<dbReference type="AlphaFoldDB" id="A0A6J1HIM0"/>
<keyword evidence="5" id="KW-0090">Biological rhythms</keyword>
<evidence type="ECO:0000256" key="5">
    <source>
        <dbReference type="ARBA" id="ARBA00023108"/>
    </source>
</evidence>
<protein>
    <submittedName>
        <fullName evidence="14 15">Two-component response regulator-like APRR7 isoform X1</fullName>
    </submittedName>
</protein>
<dbReference type="Pfam" id="PF06203">
    <property type="entry name" value="CCT"/>
    <property type="match status" value="1"/>
</dbReference>
<feature type="compositionally biased region" description="Low complexity" evidence="10">
    <location>
        <begin position="665"/>
        <end position="683"/>
    </location>
</feature>
<dbReference type="Gene3D" id="3.40.50.2300">
    <property type="match status" value="1"/>
</dbReference>
<dbReference type="InterPro" id="IPR010402">
    <property type="entry name" value="CCT_domain"/>
</dbReference>
<dbReference type="PANTHER" id="PTHR43874">
    <property type="entry name" value="TWO-COMPONENT RESPONSE REGULATOR"/>
    <property type="match status" value="1"/>
</dbReference>
<evidence type="ECO:0000313" key="17">
    <source>
        <dbReference type="RefSeq" id="XP_022962988.1"/>
    </source>
</evidence>
<keyword evidence="3" id="KW-0902">Two-component regulatory system</keyword>
<dbReference type="Pfam" id="PF00072">
    <property type="entry name" value="Response_reg"/>
    <property type="match status" value="1"/>
</dbReference>
<dbReference type="GO" id="GO:0000160">
    <property type="term" value="P:phosphorelay signal transduction system"/>
    <property type="evidence" value="ECO:0007669"/>
    <property type="project" value="UniProtKB-KW"/>
</dbReference>
<feature type="domain" description="Response regulatory" evidence="11">
    <location>
        <begin position="92"/>
        <end position="210"/>
    </location>
</feature>
<feature type="region of interest" description="Disordered" evidence="10">
    <location>
        <begin position="665"/>
        <end position="781"/>
    </location>
</feature>
<gene>
    <name evidence="14 15 16 17 18 19" type="primary">LOC111463334</name>
</gene>
<keyword evidence="13" id="KW-1185">Reference proteome</keyword>
<feature type="compositionally biased region" description="Basic and acidic residues" evidence="10">
    <location>
        <begin position="32"/>
        <end position="44"/>
    </location>
</feature>
<accession>A0A6J1HIM0</accession>
<dbReference type="PANTHER" id="PTHR43874:SF125">
    <property type="entry name" value="TWO-COMPONENT RESPONSE REGULATOR-LIKE APRR7"/>
    <property type="match status" value="1"/>
</dbReference>
<feature type="compositionally biased region" description="Low complexity" evidence="10">
    <location>
        <begin position="215"/>
        <end position="239"/>
    </location>
</feature>
<dbReference type="RefSeq" id="XP_022962990.1">
    <property type="nucleotide sequence ID" value="XM_023107222.1"/>
</dbReference>
<dbReference type="PROSITE" id="PS51017">
    <property type="entry name" value="CCT"/>
    <property type="match status" value="1"/>
</dbReference>
<feature type="region of interest" description="Disordered" evidence="10">
    <location>
        <begin position="1"/>
        <end position="58"/>
    </location>
</feature>
<evidence type="ECO:0000256" key="9">
    <source>
        <dbReference type="PROSITE-ProRule" id="PRU00357"/>
    </source>
</evidence>
<dbReference type="GeneID" id="111463334"/>